<keyword evidence="2" id="KW-0812">Transmembrane</keyword>
<evidence type="ECO:0000256" key="1">
    <source>
        <dbReference type="SAM" id="MobiDB-lite"/>
    </source>
</evidence>
<evidence type="ECO:0008006" key="5">
    <source>
        <dbReference type="Google" id="ProtNLM"/>
    </source>
</evidence>
<protein>
    <recommendedName>
        <fullName evidence="5">Cysteine rich repeat-containing protein</fullName>
    </recommendedName>
</protein>
<proteinExistence type="predicted"/>
<evidence type="ECO:0000256" key="2">
    <source>
        <dbReference type="SAM" id="Phobius"/>
    </source>
</evidence>
<feature type="region of interest" description="Disordered" evidence="1">
    <location>
        <begin position="1"/>
        <end position="43"/>
    </location>
</feature>
<evidence type="ECO:0000313" key="4">
    <source>
        <dbReference type="Proteomes" id="UP000307378"/>
    </source>
</evidence>
<gene>
    <name evidence="3" type="ORF">FAA86_04040</name>
</gene>
<feature type="transmembrane region" description="Helical" evidence="2">
    <location>
        <begin position="72"/>
        <end position="89"/>
    </location>
</feature>
<name>A0A4S8QC07_9HYPH</name>
<comment type="caution">
    <text evidence="3">The sequence shown here is derived from an EMBL/GenBank/DDBJ whole genome shotgun (WGS) entry which is preliminary data.</text>
</comment>
<reference evidence="3 4" key="1">
    <citation type="submission" date="2019-04" db="EMBL/GenBank/DDBJ databases">
        <title>genome sequence of strain W3.</title>
        <authorList>
            <person name="Gao J."/>
            <person name="Sun J."/>
        </authorList>
    </citation>
    <scope>NUCLEOTIDE SEQUENCE [LARGE SCALE GENOMIC DNA]</scope>
    <source>
        <strain evidence="3 4">W3</strain>
    </source>
</reference>
<dbReference type="AlphaFoldDB" id="A0A4S8QC07"/>
<sequence length="152" mass="16376">MGGNPARPWQGGQPARCPVHRLRPGHPPAGGPKAGGRRCRTMPAGAQPLALGRKTNSTSTDRRRHRMTATRNYLAILMVLAGAGLGHAQQGITLTPEGRAKLMEAARLCRADIERFCANVKRGEGRILLCLSDHLAELQPDCRTTLDAARKS</sequence>
<dbReference type="Proteomes" id="UP000307378">
    <property type="component" value="Unassembled WGS sequence"/>
</dbReference>
<dbReference type="InterPro" id="IPR001893">
    <property type="entry name" value="Cys-rich_GLG1_repeat"/>
</dbReference>
<accession>A0A4S8QC07</accession>
<keyword evidence="2" id="KW-1133">Transmembrane helix</keyword>
<dbReference type="Pfam" id="PF00839">
    <property type="entry name" value="Cys_rich_FGFR"/>
    <property type="match status" value="1"/>
</dbReference>
<evidence type="ECO:0000313" key="3">
    <source>
        <dbReference type="EMBL" id="THV37984.1"/>
    </source>
</evidence>
<keyword evidence="2" id="KW-0472">Membrane</keyword>
<dbReference type="EMBL" id="STGU01000002">
    <property type="protein sequence ID" value="THV37984.1"/>
    <property type="molecule type" value="Genomic_DNA"/>
</dbReference>
<dbReference type="GO" id="GO:0016020">
    <property type="term" value="C:membrane"/>
    <property type="evidence" value="ECO:0007669"/>
    <property type="project" value="InterPro"/>
</dbReference>
<organism evidence="3 4">
    <name type="scientific">Rhizobium rosettiformans W3</name>
    <dbReference type="NCBI Taxonomy" id="538378"/>
    <lineage>
        <taxon>Bacteria</taxon>
        <taxon>Pseudomonadati</taxon>
        <taxon>Pseudomonadota</taxon>
        <taxon>Alphaproteobacteria</taxon>
        <taxon>Hyphomicrobiales</taxon>
        <taxon>Rhizobiaceae</taxon>
        <taxon>Rhizobium/Agrobacterium group</taxon>
        <taxon>Rhizobium</taxon>
    </lineage>
</organism>